<accession>A0A344UNH0</accession>
<evidence type="ECO:0000256" key="1">
    <source>
        <dbReference type="ARBA" id="ARBA00022603"/>
    </source>
</evidence>
<dbReference type="KEGG" id="chrb:DK843_00375"/>
<dbReference type="InterPro" id="IPR029064">
    <property type="entry name" value="Ribosomal_eL30-like_sf"/>
</dbReference>
<dbReference type="InterPro" id="IPR029028">
    <property type="entry name" value="Alpha/beta_knot_MTases"/>
</dbReference>
<organism evidence="4 5">
    <name type="scientific">Chromobacterium phragmitis</name>
    <dbReference type="NCBI Taxonomy" id="2202141"/>
    <lineage>
        <taxon>Bacteria</taxon>
        <taxon>Pseudomonadati</taxon>
        <taxon>Pseudomonadota</taxon>
        <taxon>Betaproteobacteria</taxon>
        <taxon>Neisseriales</taxon>
        <taxon>Chromobacteriaceae</taxon>
        <taxon>Chromobacterium</taxon>
    </lineage>
</organism>
<proteinExistence type="predicted"/>
<protein>
    <submittedName>
        <fullName evidence="4">RNA methyltransferase</fullName>
    </submittedName>
</protein>
<dbReference type="InterPro" id="IPR051259">
    <property type="entry name" value="rRNA_Methyltransferase"/>
</dbReference>
<dbReference type="Pfam" id="PF00588">
    <property type="entry name" value="SpoU_methylase"/>
    <property type="match status" value="1"/>
</dbReference>
<gene>
    <name evidence="4" type="ORF">DK843_00375</name>
</gene>
<evidence type="ECO:0000259" key="3">
    <source>
        <dbReference type="Pfam" id="PF00588"/>
    </source>
</evidence>
<sequence>MPYIAKTITSPHNDEVKALARLVQYSRDRRKEGVMVLEGIHLADACLLAGGALPRVYLNEATAGKEEVGDLLARLPDGCVVATLPESVMAKVTGLACAGELLALSPRPQPDTPPAQAPRVLLEDIQDPGNLGTILRSAAAAGVYDVFLSKGCVDVFSPKVLRAGMGAHFALRIHEHADLTAELGHFSGRKLVTHLEGSSSLYGHDLSGAVAFVFGNEGAGVSARLLAQADARIRIPMPGHAESLNVAMAATVCLFERVRQLETIASSGQG</sequence>
<dbReference type="EMBL" id="CP029554">
    <property type="protein sequence ID" value="AXE36818.1"/>
    <property type="molecule type" value="Genomic_DNA"/>
</dbReference>
<dbReference type="InterPro" id="IPR029026">
    <property type="entry name" value="tRNA_m1G_MTases_N"/>
</dbReference>
<dbReference type="Gene3D" id="3.30.1330.30">
    <property type="match status" value="1"/>
</dbReference>
<dbReference type="SUPFAM" id="SSF75217">
    <property type="entry name" value="alpha/beta knot"/>
    <property type="match status" value="1"/>
</dbReference>
<name>A0A344UNH0_9NEIS</name>
<reference evidence="4 5" key="1">
    <citation type="submission" date="2018-05" db="EMBL/GenBank/DDBJ databases">
        <title>Genome sequencing, assembly and analysis of the novel insecticidal bacterium, Chromobacterium phragmitis.</title>
        <authorList>
            <person name="Sparks M.E."/>
            <person name="Blackburn M.B."/>
            <person name="Gundersen-Rindal D.E."/>
        </authorList>
    </citation>
    <scope>NUCLEOTIDE SEQUENCE [LARGE SCALE GENOMIC DNA]</scope>
    <source>
        <strain evidence="4">IIBBL 274-1</strain>
    </source>
</reference>
<dbReference type="InterPro" id="IPR001537">
    <property type="entry name" value="SpoU_MeTrfase"/>
</dbReference>
<dbReference type="RefSeq" id="WP_114074386.1">
    <property type="nucleotide sequence ID" value="NZ_CP029554.1"/>
</dbReference>
<keyword evidence="1 4" id="KW-0489">Methyltransferase</keyword>
<feature type="domain" description="tRNA/rRNA methyltransferase SpoU type" evidence="3">
    <location>
        <begin position="119"/>
        <end position="255"/>
    </location>
</feature>
<dbReference type="CDD" id="cd18095">
    <property type="entry name" value="SpoU-like_rRNA-MTase"/>
    <property type="match status" value="1"/>
</dbReference>
<dbReference type="PANTHER" id="PTHR43191">
    <property type="entry name" value="RRNA METHYLTRANSFERASE 3"/>
    <property type="match status" value="1"/>
</dbReference>
<evidence type="ECO:0000313" key="4">
    <source>
        <dbReference type="EMBL" id="AXE36818.1"/>
    </source>
</evidence>
<dbReference type="GO" id="GO:0003723">
    <property type="term" value="F:RNA binding"/>
    <property type="evidence" value="ECO:0007669"/>
    <property type="project" value="InterPro"/>
</dbReference>
<dbReference type="PANTHER" id="PTHR43191:SF2">
    <property type="entry name" value="RRNA METHYLTRANSFERASE 3, MITOCHONDRIAL"/>
    <property type="match status" value="1"/>
</dbReference>
<evidence type="ECO:0000313" key="5">
    <source>
        <dbReference type="Proteomes" id="UP000252038"/>
    </source>
</evidence>
<dbReference type="GO" id="GO:0008173">
    <property type="term" value="F:RNA methyltransferase activity"/>
    <property type="evidence" value="ECO:0007669"/>
    <property type="project" value="InterPro"/>
</dbReference>
<evidence type="ECO:0000256" key="2">
    <source>
        <dbReference type="ARBA" id="ARBA00022679"/>
    </source>
</evidence>
<dbReference type="AlphaFoldDB" id="A0A344UNH0"/>
<dbReference type="Proteomes" id="UP000252038">
    <property type="component" value="Chromosome"/>
</dbReference>
<dbReference type="GO" id="GO:0032259">
    <property type="term" value="P:methylation"/>
    <property type="evidence" value="ECO:0007669"/>
    <property type="project" value="UniProtKB-KW"/>
</dbReference>
<keyword evidence="2 4" id="KW-0808">Transferase</keyword>
<dbReference type="SUPFAM" id="SSF55315">
    <property type="entry name" value="L30e-like"/>
    <property type="match status" value="1"/>
</dbReference>
<dbReference type="GO" id="GO:0006396">
    <property type="term" value="P:RNA processing"/>
    <property type="evidence" value="ECO:0007669"/>
    <property type="project" value="InterPro"/>
</dbReference>
<dbReference type="Gene3D" id="3.40.1280.10">
    <property type="match status" value="1"/>
</dbReference>